<feature type="region of interest" description="Disordered" evidence="1">
    <location>
        <begin position="39"/>
        <end position="60"/>
    </location>
</feature>
<dbReference type="PROSITE" id="PS51257">
    <property type="entry name" value="PROKAR_LIPOPROTEIN"/>
    <property type="match status" value="1"/>
</dbReference>
<accession>A0ABW4P457</accession>
<dbReference type="PANTHER" id="PTHR33546:SF1">
    <property type="entry name" value="LARGE, MULTIFUNCTIONAL SECRETED PROTEIN"/>
    <property type="match status" value="1"/>
</dbReference>
<feature type="signal peptide" evidence="2">
    <location>
        <begin position="1"/>
        <end position="31"/>
    </location>
</feature>
<proteinExistence type="predicted"/>
<dbReference type="EMBL" id="JBHUFB010000010">
    <property type="protein sequence ID" value="MFD1813302.1"/>
    <property type="molecule type" value="Genomic_DNA"/>
</dbReference>
<dbReference type="RefSeq" id="WP_378485774.1">
    <property type="nucleotide sequence ID" value="NZ_JBHUFB010000010.1"/>
</dbReference>
<gene>
    <name evidence="4" type="ORF">ACFSJG_13840</name>
</gene>
<dbReference type="InterPro" id="IPR011041">
    <property type="entry name" value="Quinoprot_gluc/sorb_DH_b-prop"/>
</dbReference>
<dbReference type="SUPFAM" id="SSF50952">
    <property type="entry name" value="Soluble quinoprotein glucose dehydrogenase"/>
    <property type="match status" value="1"/>
</dbReference>
<feature type="chain" id="PRO_5047266228" evidence="2">
    <location>
        <begin position="32"/>
        <end position="452"/>
    </location>
</feature>
<dbReference type="Gene3D" id="2.120.10.30">
    <property type="entry name" value="TolB, C-terminal domain"/>
    <property type="match status" value="1"/>
</dbReference>
<feature type="domain" description="Pyrroloquinoline quinone-dependent pyranose dehydrogenase beta-propeller" evidence="3">
    <location>
        <begin position="84"/>
        <end position="400"/>
    </location>
</feature>
<dbReference type="Pfam" id="PF22807">
    <property type="entry name" value="TrAA12"/>
    <property type="match status" value="1"/>
</dbReference>
<dbReference type="InterPro" id="IPR054539">
    <property type="entry name" value="Beta-prop_PDH"/>
</dbReference>
<protein>
    <submittedName>
        <fullName evidence="4">PQQ-dependent sugar dehydrogenase</fullName>
    </submittedName>
</protein>
<evidence type="ECO:0000256" key="1">
    <source>
        <dbReference type="SAM" id="MobiDB-lite"/>
    </source>
</evidence>
<name>A0ABW4P457_9NOCA</name>
<evidence type="ECO:0000256" key="2">
    <source>
        <dbReference type="SAM" id="SignalP"/>
    </source>
</evidence>
<organism evidence="4 5">
    <name type="scientific">Rhodococcus gannanensis</name>
    <dbReference type="NCBI Taxonomy" id="1960308"/>
    <lineage>
        <taxon>Bacteria</taxon>
        <taxon>Bacillati</taxon>
        <taxon>Actinomycetota</taxon>
        <taxon>Actinomycetes</taxon>
        <taxon>Mycobacteriales</taxon>
        <taxon>Nocardiaceae</taxon>
        <taxon>Rhodococcus</taxon>
    </lineage>
</organism>
<keyword evidence="2" id="KW-0732">Signal</keyword>
<comment type="caution">
    <text evidence="4">The sequence shown here is derived from an EMBL/GenBank/DDBJ whole genome shotgun (WGS) entry which is preliminary data.</text>
</comment>
<evidence type="ECO:0000313" key="4">
    <source>
        <dbReference type="EMBL" id="MFD1813302.1"/>
    </source>
</evidence>
<dbReference type="Proteomes" id="UP001597286">
    <property type="component" value="Unassembled WGS sequence"/>
</dbReference>
<dbReference type="InterPro" id="IPR011042">
    <property type="entry name" value="6-blade_b-propeller_TolB-like"/>
</dbReference>
<evidence type="ECO:0000313" key="5">
    <source>
        <dbReference type="Proteomes" id="UP001597286"/>
    </source>
</evidence>
<reference evidence="5" key="1">
    <citation type="journal article" date="2019" name="Int. J. Syst. Evol. Microbiol.">
        <title>The Global Catalogue of Microorganisms (GCM) 10K type strain sequencing project: providing services to taxonomists for standard genome sequencing and annotation.</title>
        <authorList>
            <consortium name="The Broad Institute Genomics Platform"/>
            <consortium name="The Broad Institute Genome Sequencing Center for Infectious Disease"/>
            <person name="Wu L."/>
            <person name="Ma J."/>
        </authorList>
    </citation>
    <scope>NUCLEOTIDE SEQUENCE [LARGE SCALE GENOMIC DNA]</scope>
    <source>
        <strain evidence="5">DT72</strain>
    </source>
</reference>
<keyword evidence="5" id="KW-1185">Reference proteome</keyword>
<sequence>MQRTHAARARRRSGRSAALAVSGVLVLAVSACSNGPDGDGTGLAPTSTTATDPAVDAGSDGLAPVELTVTAGTDPGSADGRSLNVPSGWNAEIWADVPGARLAAWAPDGSVVVSTGDQGVVTRLVPTSEGEAPSSTTLLDGLDDPQGVAFAEQNGRSVLVVGEATRIVAWDYADGSASNRRILVDGLPSSGHGKKAVTVRGDTVFYSLGSSANRDPADRTADPQRATVWQVGLDGTGNSVVATGVRNGFGLDVGPDGTLFVAVNQSDNQPYPFRDDTGRYRESVRGYVNENPIEQISRIAPGTDLGWPLCVPDTRGGITDVPYVPDPMNNPDGHELDCATLPNTMVGLPAHSAPLGLEFTAGTPIERALGSGALITAHGSWNREPPRPPSVAFTPWDAATATLGPPIALVTGFQDDDGSRWGRTVTAVPGPDGSLYVTDDDAGLVYRLAPGT</sequence>
<evidence type="ECO:0000259" key="3">
    <source>
        <dbReference type="Pfam" id="PF22807"/>
    </source>
</evidence>
<dbReference type="PANTHER" id="PTHR33546">
    <property type="entry name" value="LARGE, MULTIFUNCTIONAL SECRETED PROTEIN-RELATED"/>
    <property type="match status" value="1"/>
</dbReference>